<keyword evidence="3" id="KW-1185">Reference proteome</keyword>
<reference evidence="2 3" key="1">
    <citation type="submission" date="2017-08" db="EMBL/GenBank/DDBJ databases">
        <title>Acidophilic green algal genome provides insights into adaptation to an acidic environment.</title>
        <authorList>
            <person name="Hirooka S."/>
            <person name="Hirose Y."/>
            <person name="Kanesaki Y."/>
            <person name="Higuchi S."/>
            <person name="Fujiwara T."/>
            <person name="Onuma R."/>
            <person name="Era A."/>
            <person name="Ohbayashi R."/>
            <person name="Uzuka A."/>
            <person name="Nozaki H."/>
            <person name="Yoshikawa H."/>
            <person name="Miyagishima S.Y."/>
        </authorList>
    </citation>
    <scope>NUCLEOTIDE SEQUENCE [LARGE SCALE GENOMIC DNA]</scope>
    <source>
        <strain evidence="2 3">NIES-2499</strain>
    </source>
</reference>
<sequence>MLLAGTRKEFHNVLKQPGLHEMYLAVRPQEAPAAPKRFHQPPSPPPQGQAPLQRQLMTIVEKQPIPRMRLIGIHGGAIRVPVEVSDQQPLQEASAVSMHQAACSHIVPPPRPQDYGHELTECPTTSLGYSSLWYGSDTTASLDPKSIPTFTAKPGLFYQQMKYEEQCAKKFKVSCCTKGDESYAPYPPGPHQSPHAWILVTNRYLGKPLPEELSVWTSGLTIGTQPGPSATPPAGAMLTTHPPRPQASNYTPPIAPAPSYRRYPAPAAHITVLEESPQLQDLPTYFTPYDEALEFFGFSPPSHPSTAMVDTLTTYPATMHPRGNNNREPLPTAAIQQSPGNPPTTSTSSHYKVPPPDPGVGSDPL</sequence>
<dbReference type="EMBL" id="BEGY01000027">
    <property type="protein sequence ID" value="GAX77835.1"/>
    <property type="molecule type" value="Genomic_DNA"/>
</dbReference>
<dbReference type="Proteomes" id="UP000232323">
    <property type="component" value="Unassembled WGS sequence"/>
</dbReference>
<organism evidence="2 3">
    <name type="scientific">Chlamydomonas eustigma</name>
    <dbReference type="NCBI Taxonomy" id="1157962"/>
    <lineage>
        <taxon>Eukaryota</taxon>
        <taxon>Viridiplantae</taxon>
        <taxon>Chlorophyta</taxon>
        <taxon>core chlorophytes</taxon>
        <taxon>Chlorophyceae</taxon>
        <taxon>CS clade</taxon>
        <taxon>Chlamydomonadales</taxon>
        <taxon>Chlamydomonadaceae</taxon>
        <taxon>Chlamydomonas</taxon>
    </lineage>
</organism>
<evidence type="ECO:0000313" key="3">
    <source>
        <dbReference type="Proteomes" id="UP000232323"/>
    </source>
</evidence>
<evidence type="ECO:0000256" key="1">
    <source>
        <dbReference type="SAM" id="MobiDB-lite"/>
    </source>
</evidence>
<comment type="caution">
    <text evidence="2">The sequence shown here is derived from an EMBL/GenBank/DDBJ whole genome shotgun (WGS) entry which is preliminary data.</text>
</comment>
<proteinExistence type="predicted"/>
<accession>A0A250X436</accession>
<evidence type="ECO:0000313" key="2">
    <source>
        <dbReference type="EMBL" id="GAX77835.1"/>
    </source>
</evidence>
<feature type="region of interest" description="Disordered" evidence="1">
    <location>
        <begin position="32"/>
        <end position="51"/>
    </location>
</feature>
<name>A0A250X436_9CHLO</name>
<gene>
    <name evidence="2" type="ORF">CEUSTIGMA_g5277.t1</name>
</gene>
<feature type="region of interest" description="Disordered" evidence="1">
    <location>
        <begin position="316"/>
        <end position="365"/>
    </location>
</feature>
<protein>
    <submittedName>
        <fullName evidence="2">Uncharacterized protein</fullName>
    </submittedName>
</protein>
<dbReference type="AlphaFoldDB" id="A0A250X436"/>